<dbReference type="PIRSF" id="PIRSF038991">
    <property type="entry name" value="Protein_AbrB"/>
    <property type="match status" value="1"/>
</dbReference>
<feature type="transmembrane region" description="Helical" evidence="1">
    <location>
        <begin position="58"/>
        <end position="77"/>
    </location>
</feature>
<keyword evidence="1" id="KW-1133">Transmembrane helix</keyword>
<name>A0ABT4IZE1_9RHOB</name>
<feature type="transmembrane region" description="Helical" evidence="1">
    <location>
        <begin position="150"/>
        <end position="168"/>
    </location>
</feature>
<feature type="transmembrane region" description="Helical" evidence="1">
    <location>
        <begin position="233"/>
        <end position="252"/>
    </location>
</feature>
<gene>
    <name evidence="2" type="ORF">OU682_01190</name>
</gene>
<feature type="transmembrane region" description="Helical" evidence="1">
    <location>
        <begin position="180"/>
        <end position="196"/>
    </location>
</feature>
<keyword evidence="1" id="KW-0812">Transmembrane</keyword>
<feature type="transmembrane region" description="Helical" evidence="1">
    <location>
        <begin position="308"/>
        <end position="338"/>
    </location>
</feature>
<feature type="transmembrane region" description="Helical" evidence="1">
    <location>
        <begin position="203"/>
        <end position="227"/>
    </location>
</feature>
<feature type="transmembrane region" description="Helical" evidence="1">
    <location>
        <begin position="7"/>
        <end position="26"/>
    </location>
</feature>
<evidence type="ECO:0000313" key="3">
    <source>
        <dbReference type="Proteomes" id="UP001149822"/>
    </source>
</evidence>
<protein>
    <submittedName>
        <fullName evidence="2">AbrB family transcriptional regulator</fullName>
    </submittedName>
</protein>
<reference evidence="2" key="1">
    <citation type="submission" date="2022-12" db="EMBL/GenBank/DDBJ databases">
        <title>Paracoccus sp. EF6 isolated from a lake water.</title>
        <authorList>
            <person name="Liu H."/>
        </authorList>
    </citation>
    <scope>NUCLEOTIDE SEQUENCE</scope>
    <source>
        <strain evidence="2">EF6</strain>
    </source>
</reference>
<dbReference type="RefSeq" id="WP_268940228.1">
    <property type="nucleotide sequence ID" value="NZ_JAPTYD010000001.1"/>
</dbReference>
<dbReference type="PANTHER" id="PTHR38457">
    <property type="entry name" value="REGULATOR ABRB-RELATED"/>
    <property type="match status" value="1"/>
</dbReference>
<evidence type="ECO:0000256" key="1">
    <source>
        <dbReference type="SAM" id="Phobius"/>
    </source>
</evidence>
<feature type="transmembrane region" description="Helical" evidence="1">
    <location>
        <begin position="264"/>
        <end position="288"/>
    </location>
</feature>
<dbReference type="InterPro" id="IPR007820">
    <property type="entry name" value="AbrB_fam"/>
</dbReference>
<organism evidence="2 3">
    <name type="scientific">Paracoccus benzoatiresistens</name>
    <dbReference type="NCBI Taxonomy" id="2997341"/>
    <lineage>
        <taxon>Bacteria</taxon>
        <taxon>Pseudomonadati</taxon>
        <taxon>Pseudomonadota</taxon>
        <taxon>Alphaproteobacteria</taxon>
        <taxon>Rhodobacterales</taxon>
        <taxon>Paracoccaceae</taxon>
        <taxon>Paracoccus</taxon>
    </lineage>
</organism>
<evidence type="ECO:0000313" key="2">
    <source>
        <dbReference type="EMBL" id="MCZ0960229.1"/>
    </source>
</evidence>
<accession>A0ABT4IZE1</accession>
<dbReference type="PANTHER" id="PTHR38457:SF1">
    <property type="entry name" value="REGULATOR ABRB-RELATED"/>
    <property type="match status" value="1"/>
</dbReference>
<comment type="caution">
    <text evidence="2">The sequence shown here is derived from an EMBL/GenBank/DDBJ whole genome shotgun (WGS) entry which is preliminary data.</text>
</comment>
<keyword evidence="1" id="KW-0472">Membrane</keyword>
<keyword evidence="3" id="KW-1185">Reference proteome</keyword>
<feature type="transmembrane region" description="Helical" evidence="1">
    <location>
        <begin position="83"/>
        <end position="105"/>
    </location>
</feature>
<sequence>MASGLRVRQAMTVMVGLIGVVLFWLLHLPLPFLFGPMMASLVAALAGVRLMGLGQVSVAARSVLGVAIGAAVTPALVAELPSMLASVAIIPFYVAAIGLVGVPFFRRVLGFDLVTAFYAAMPGGAADMTIFGAEAGANVRQVSLVHVTRLLVIMVVGPLLLVSVYGVELTHPVGQPAADIPLSELAIMVVAALLGWKGAERIGLFGAAILGPLVVAAILSLAGVLHMRPPQEALLAAQFLIGISIGVSYVGVTLRELRETVMGGAVFVLILAVLAGAVTEFVTLTGLAPPVEGFLAFMPGGQAEMSMLALIAGADLSFVVVHHITRVVLVLTGAPILFRLFRRRQAHKNQDR</sequence>
<proteinExistence type="predicted"/>
<dbReference type="Pfam" id="PF05145">
    <property type="entry name" value="AbrB"/>
    <property type="match status" value="1"/>
</dbReference>
<dbReference type="EMBL" id="JAPTYD010000001">
    <property type="protein sequence ID" value="MCZ0960229.1"/>
    <property type="molecule type" value="Genomic_DNA"/>
</dbReference>
<dbReference type="Proteomes" id="UP001149822">
    <property type="component" value="Unassembled WGS sequence"/>
</dbReference>